<evidence type="ECO:0000256" key="6">
    <source>
        <dbReference type="ARBA" id="ARBA00022553"/>
    </source>
</evidence>
<dbReference type="PANTHER" id="PTHR23326">
    <property type="entry name" value="CCR4 NOT-RELATED"/>
    <property type="match status" value="1"/>
</dbReference>
<dbReference type="GO" id="GO:0000932">
    <property type="term" value="C:P-body"/>
    <property type="evidence" value="ECO:0007669"/>
    <property type="project" value="UniProtKB-UniRule"/>
</dbReference>
<feature type="region of interest" description="Disordered" evidence="12">
    <location>
        <begin position="235"/>
        <end position="254"/>
    </location>
</feature>
<dbReference type="InterPro" id="IPR038635">
    <property type="entry name" value="CCR4-NOT_su2/3/5_C_sf"/>
</dbReference>
<keyword evidence="16" id="KW-1185">Reference proteome</keyword>
<keyword evidence="10" id="KW-0010">Activator</keyword>
<keyword evidence="6" id="KW-0597">Phosphoprotein</keyword>
<organism evidence="15 16">
    <name type="scientific">Ephemerocybe angulata</name>
    <dbReference type="NCBI Taxonomy" id="980116"/>
    <lineage>
        <taxon>Eukaryota</taxon>
        <taxon>Fungi</taxon>
        <taxon>Dikarya</taxon>
        <taxon>Basidiomycota</taxon>
        <taxon>Agaricomycotina</taxon>
        <taxon>Agaricomycetes</taxon>
        <taxon>Agaricomycetidae</taxon>
        <taxon>Agaricales</taxon>
        <taxon>Agaricineae</taxon>
        <taxon>Psathyrellaceae</taxon>
        <taxon>Ephemerocybe</taxon>
    </lineage>
</organism>
<evidence type="ECO:0000256" key="8">
    <source>
        <dbReference type="ARBA" id="ARBA00023163"/>
    </source>
</evidence>
<evidence type="ECO:0000313" key="16">
    <source>
        <dbReference type="Proteomes" id="UP000521943"/>
    </source>
</evidence>
<evidence type="ECO:0000256" key="5">
    <source>
        <dbReference type="ARBA" id="ARBA00022491"/>
    </source>
</evidence>
<evidence type="ECO:0000256" key="3">
    <source>
        <dbReference type="ARBA" id="ARBA00007682"/>
    </source>
</evidence>
<evidence type="ECO:0000256" key="7">
    <source>
        <dbReference type="ARBA" id="ARBA00023015"/>
    </source>
</evidence>
<dbReference type="InterPro" id="IPR007282">
    <property type="entry name" value="NOT2/3/5_C"/>
</dbReference>
<evidence type="ECO:0000256" key="9">
    <source>
        <dbReference type="ARBA" id="ARBA00023242"/>
    </source>
</evidence>
<evidence type="ECO:0000256" key="11">
    <source>
        <dbReference type="SAM" id="Coils"/>
    </source>
</evidence>
<dbReference type="InterPro" id="IPR007207">
    <property type="entry name" value="Not_N"/>
</dbReference>
<dbReference type="GO" id="GO:0030015">
    <property type="term" value="C:CCR4-NOT core complex"/>
    <property type="evidence" value="ECO:0007669"/>
    <property type="project" value="UniProtKB-UniRule"/>
</dbReference>
<keyword evidence="5 10" id="KW-0678">Repressor</keyword>
<evidence type="ECO:0000256" key="2">
    <source>
        <dbReference type="ARBA" id="ARBA00004496"/>
    </source>
</evidence>
<dbReference type="Proteomes" id="UP000521943">
    <property type="component" value="Unassembled WGS sequence"/>
</dbReference>
<accession>A0A8H6MB99</accession>
<evidence type="ECO:0000256" key="1">
    <source>
        <dbReference type="ARBA" id="ARBA00004123"/>
    </source>
</evidence>
<feature type="region of interest" description="Disordered" evidence="12">
    <location>
        <begin position="315"/>
        <end position="493"/>
    </location>
</feature>
<comment type="subcellular location">
    <subcellularLocation>
        <location evidence="2 10">Cytoplasm</location>
    </subcellularLocation>
    <subcellularLocation>
        <location evidence="1 10">Nucleus</location>
    </subcellularLocation>
</comment>
<reference evidence="15 16" key="1">
    <citation type="submission" date="2020-07" db="EMBL/GenBank/DDBJ databases">
        <title>Comparative genomics of pyrophilous fungi reveals a link between fire events and developmental genes.</title>
        <authorList>
            <consortium name="DOE Joint Genome Institute"/>
            <person name="Steindorff A.S."/>
            <person name="Carver A."/>
            <person name="Calhoun S."/>
            <person name="Stillman K."/>
            <person name="Liu H."/>
            <person name="Lipzen A."/>
            <person name="Pangilinan J."/>
            <person name="Labutti K."/>
            <person name="Bruns T.D."/>
            <person name="Grigoriev I.V."/>
        </authorList>
    </citation>
    <scope>NUCLEOTIDE SEQUENCE [LARGE SCALE GENOMIC DNA]</scope>
    <source>
        <strain evidence="15 16">CBS 144469</strain>
    </source>
</reference>
<keyword evidence="8 10" id="KW-0804">Transcription</keyword>
<comment type="function">
    <text evidence="10">Acts as component of the CCR4-NOT core complex, which in the nucleus seems to be a general transcription factor, and in the cytoplasm the major mRNA deadenylase involved in mRNA turnover. The NOT protein subcomplex negatively regulates the basal and activated transcription of many genes. Preferentially affects TC-type TATA element-dependent transcription. Could directly or indirectly inhibit component(s) of the general transcription machinery.</text>
</comment>
<evidence type="ECO:0000313" key="15">
    <source>
        <dbReference type="EMBL" id="KAF6762828.1"/>
    </source>
</evidence>
<dbReference type="GO" id="GO:0005634">
    <property type="term" value="C:nucleus"/>
    <property type="evidence" value="ECO:0007669"/>
    <property type="project" value="UniProtKB-SubCell"/>
</dbReference>
<feature type="compositionally biased region" description="Polar residues" evidence="12">
    <location>
        <begin position="350"/>
        <end position="362"/>
    </location>
</feature>
<feature type="compositionally biased region" description="Acidic residues" evidence="12">
    <location>
        <begin position="235"/>
        <end position="247"/>
    </location>
</feature>
<dbReference type="Gene3D" id="2.30.30.1020">
    <property type="entry name" value="CCR4-NOT complex subunit 2/3/5, C-terminal domain"/>
    <property type="match status" value="1"/>
</dbReference>
<feature type="domain" description="CCR4-Not complex component Not N-terminal" evidence="13">
    <location>
        <begin position="3"/>
        <end position="225"/>
    </location>
</feature>
<dbReference type="Pfam" id="PF04153">
    <property type="entry name" value="NOT2_3_5_C"/>
    <property type="match status" value="1"/>
</dbReference>
<feature type="compositionally biased region" description="Low complexity" evidence="12">
    <location>
        <begin position="363"/>
        <end position="384"/>
    </location>
</feature>
<feature type="domain" description="NOT2/NOT3/NOT5 C-terminal" evidence="14">
    <location>
        <begin position="529"/>
        <end position="655"/>
    </location>
</feature>
<keyword evidence="9 10" id="KW-0539">Nucleus</keyword>
<feature type="compositionally biased region" description="Polar residues" evidence="12">
    <location>
        <begin position="466"/>
        <end position="493"/>
    </location>
</feature>
<dbReference type="Pfam" id="PF04065">
    <property type="entry name" value="Not3"/>
    <property type="match status" value="1"/>
</dbReference>
<name>A0A8H6MB99_9AGAR</name>
<evidence type="ECO:0000256" key="10">
    <source>
        <dbReference type="PIRNR" id="PIRNR005290"/>
    </source>
</evidence>
<dbReference type="InterPro" id="IPR012270">
    <property type="entry name" value="CCR4-NOT_su3/5"/>
</dbReference>
<dbReference type="AlphaFoldDB" id="A0A8H6MB99"/>
<dbReference type="GO" id="GO:0006355">
    <property type="term" value="P:regulation of DNA-templated transcription"/>
    <property type="evidence" value="ECO:0007669"/>
    <property type="project" value="InterPro"/>
</dbReference>
<dbReference type="InterPro" id="IPR040168">
    <property type="entry name" value="Not2/3/5"/>
</dbReference>
<proteinExistence type="inferred from homology"/>
<dbReference type="PIRSF" id="PIRSF005290">
    <property type="entry name" value="NOT_su_3_5"/>
    <property type="match status" value="1"/>
</dbReference>
<gene>
    <name evidence="15" type="ORF">DFP72DRAFT_877050</name>
</gene>
<comment type="similarity">
    <text evidence="3 10">Belongs to the CNOT2/3/5 family.</text>
</comment>
<dbReference type="GO" id="GO:0000289">
    <property type="term" value="P:nuclear-transcribed mRNA poly(A) tail shortening"/>
    <property type="evidence" value="ECO:0007669"/>
    <property type="project" value="UniProtKB-ARBA"/>
</dbReference>
<evidence type="ECO:0000256" key="4">
    <source>
        <dbReference type="ARBA" id="ARBA00022490"/>
    </source>
</evidence>
<evidence type="ECO:0000256" key="12">
    <source>
        <dbReference type="SAM" id="MobiDB-lite"/>
    </source>
</evidence>
<evidence type="ECO:0000259" key="13">
    <source>
        <dbReference type="Pfam" id="PF04065"/>
    </source>
</evidence>
<feature type="coiled-coil region" evidence="11">
    <location>
        <begin position="110"/>
        <end position="151"/>
    </location>
</feature>
<dbReference type="EMBL" id="JACGCI010000007">
    <property type="protein sequence ID" value="KAF6762828.1"/>
    <property type="molecule type" value="Genomic_DNA"/>
</dbReference>
<dbReference type="FunFam" id="2.30.30.1020:FF:000006">
    <property type="entry name" value="CCR4-NOT transcription complex, subunit 3"/>
    <property type="match status" value="1"/>
</dbReference>
<evidence type="ECO:0000259" key="14">
    <source>
        <dbReference type="Pfam" id="PF04153"/>
    </source>
</evidence>
<keyword evidence="4 10" id="KW-0963">Cytoplasm</keyword>
<comment type="caution">
    <text evidence="15">The sequence shown here is derived from an EMBL/GenBank/DDBJ whole genome shotgun (WGS) entry which is preliminary data.</text>
</comment>
<feature type="compositionally biased region" description="Low complexity" evidence="12">
    <location>
        <begin position="315"/>
        <end position="349"/>
    </location>
</feature>
<dbReference type="OrthoDB" id="293823at2759"/>
<keyword evidence="7 10" id="KW-0805">Transcription regulation</keyword>
<keyword evidence="11" id="KW-0175">Coiled coil</keyword>
<feature type="coiled-coil region" evidence="11">
    <location>
        <begin position="28"/>
        <end position="60"/>
    </location>
</feature>
<protein>
    <recommendedName>
        <fullName evidence="10">General negative regulator of transcription subunit</fullName>
    </recommendedName>
</protein>
<sequence>MAARKLQTEIDRTLKKVSEGVELFEGIYEKMQASTNQTQKEKQELDLKTQIKKLQRLRDQIKTWDKSVLLDNRRLIETQMEKFKACEKEMKTKAFSKEGLIQAAKLDPKEQEKEDAMQWLQQQVEELQMQVESTEAEVESLQSQSKKKNKAGVTAVARLEELEHLNDRRKWHINRLELILRLTNNGSLTADKVNGLKDDVQYFVSSNTEDDFDEDEGIYEELNLDEVEGEFGFAAEDEDSDSSDEASEVTSVTVDSPILKKAGVSLGMRTKPPPNLNFSQQPMSSVVKAGLPTPTPRPAAPVVLPPIRYAAAAAAAVSSSHSASAPPLATPTTPAISSSQPTSQTAATSFGTQSVPSPSPTQASIASPLVSSAPSVSQPSEASPGSPEATVASRKGSVAAASPVISTQAASSQPTEPTVPEQVKQDAAASPVHQQSLTEALPPPNISPKSPVAAALQSEAAGAPTGQASQPIGGQRPTSATQQPQGAPTRTSASSCLPRFAYLQAPTHTHAALRASSLDQVHKMLEGSHINVPQPQDTDKPKYYVPRNPYPTAAYYPQQPHPTLGAPAIFSQLDVETLFYIFYYLPGTYQQYLAAKELKRQSWRFHVKYLTWFQRHSEPQAITEDYEQGVYVYFDWEGSWCQRKKGDFRFEYRYLSED</sequence>
<feature type="compositionally biased region" description="Polar residues" evidence="12">
    <location>
        <begin position="404"/>
        <end position="416"/>
    </location>
</feature>